<dbReference type="CDD" id="cd00241">
    <property type="entry name" value="DOMON_like"/>
    <property type="match status" value="1"/>
</dbReference>
<reference evidence="5" key="1">
    <citation type="submission" date="2015-07" db="EMBL/GenBank/DDBJ databases">
        <title>Near-Complete Genome Sequence of the Cellulolytic Bacterium Bacteroides (Pseudobacteroides) cellulosolvens ATCC 35603.</title>
        <authorList>
            <person name="Dassa B."/>
            <person name="Utturkar S.M."/>
            <person name="Klingeman D.M."/>
            <person name="Hurt R.A."/>
            <person name="Keller M."/>
            <person name="Xu J."/>
            <person name="Reddy Y.H.K."/>
            <person name="Borovok I."/>
            <person name="Grinberg I.R."/>
            <person name="Lamed R."/>
            <person name="Zhivin O."/>
            <person name="Bayer E.A."/>
            <person name="Brown S.D."/>
        </authorList>
    </citation>
    <scope>NUCLEOTIDE SEQUENCE [LARGE SCALE GENOMIC DNA]</scope>
    <source>
        <strain evidence="5">DSM 2933</strain>
    </source>
</reference>
<dbReference type="eggNOG" id="COG4733">
    <property type="taxonomic scope" value="Bacteria"/>
</dbReference>
<protein>
    <submittedName>
        <fullName evidence="4">Copper amine oxidase-like domain-containing protein</fullName>
    </submittedName>
</protein>
<comment type="caution">
    <text evidence="4">The sequence shown here is derived from an EMBL/GenBank/DDBJ whole genome shotgun (WGS) entry which is preliminary data.</text>
</comment>
<dbReference type="RefSeq" id="WP_050753109.1">
    <property type="nucleotide sequence ID" value="NZ_JQKC01000014.1"/>
</dbReference>
<keyword evidence="1" id="KW-0472">Membrane</keyword>
<keyword evidence="1" id="KW-1133">Transmembrane helix</keyword>
<dbReference type="SUPFAM" id="SSF55383">
    <property type="entry name" value="Copper amine oxidase, domain N"/>
    <property type="match status" value="1"/>
</dbReference>
<dbReference type="Gene3D" id="3.30.457.10">
    <property type="entry name" value="Copper amine oxidase-like, N-terminal domain"/>
    <property type="match status" value="1"/>
</dbReference>
<name>A0A0L6JIH2_9FIRM</name>
<sequence>MKYKETKLILKFLLYISVICSVLTLPVHFTYCEQPNNTQYIVQFASTSPIIDGMRSDKCWEKGEWAPIESLWLGEQPSKTDFNGRYKILWSKERLYFLLEIVDDVVSDTHDDPLKDYYKDDTLEIFIDEDCSGGDHRFNYNAFAYHISVKDFNAVDLNINQSPMLYNDHLNIKRTNVGNTYTWEIELKVFSDKYKENFKGNEQVLLTKNKVVGFGVAYCDNDGGEDRESFIGSFDIPGNDKNLAWQNASVFSQLKLVDEEKIIQKYYIDKSYYYVNDYKKLLDTLPIIKNGRTFLPIRYITEAIGAKVDWNSRERKTTIDIGDKKVELWVGKNLALVNGNTITIDSTSREVVPFISNNRTYLPIRFVSECLGFKVNWRPELKEIEIY</sequence>
<gene>
    <name evidence="4" type="ORF">Bccel_0916</name>
</gene>
<dbReference type="OrthoDB" id="9816096at2"/>
<dbReference type="GO" id="GO:0016052">
    <property type="term" value="P:carbohydrate catabolic process"/>
    <property type="evidence" value="ECO:0007669"/>
    <property type="project" value="InterPro"/>
</dbReference>
<dbReference type="Pfam" id="PF06452">
    <property type="entry name" value="CBM9_1"/>
    <property type="match status" value="1"/>
</dbReference>
<organism evidence="4 5">
    <name type="scientific">Pseudobacteroides cellulosolvens ATCC 35603 = DSM 2933</name>
    <dbReference type="NCBI Taxonomy" id="398512"/>
    <lineage>
        <taxon>Bacteria</taxon>
        <taxon>Bacillati</taxon>
        <taxon>Bacillota</taxon>
        <taxon>Clostridia</taxon>
        <taxon>Eubacteriales</taxon>
        <taxon>Oscillospiraceae</taxon>
        <taxon>Pseudobacteroides</taxon>
    </lineage>
</organism>
<proteinExistence type="predicted"/>
<dbReference type="Gene3D" id="2.60.40.1190">
    <property type="match status" value="1"/>
</dbReference>
<evidence type="ECO:0000313" key="5">
    <source>
        <dbReference type="Proteomes" id="UP000036923"/>
    </source>
</evidence>
<dbReference type="eggNOG" id="COG2133">
    <property type="taxonomic scope" value="Bacteria"/>
</dbReference>
<keyword evidence="1" id="KW-0812">Transmembrane</keyword>
<evidence type="ECO:0000256" key="1">
    <source>
        <dbReference type="SAM" id="Phobius"/>
    </source>
</evidence>
<evidence type="ECO:0000259" key="2">
    <source>
        <dbReference type="Pfam" id="PF06452"/>
    </source>
</evidence>
<keyword evidence="5" id="KW-1185">Reference proteome</keyword>
<feature type="domain" description="Carbohydrate-binding" evidence="2">
    <location>
        <begin position="51"/>
        <end position="258"/>
    </location>
</feature>
<dbReference type="Pfam" id="PF07833">
    <property type="entry name" value="Cu_amine_oxidN1"/>
    <property type="match status" value="1"/>
</dbReference>
<dbReference type="AlphaFoldDB" id="A0A0L6JIH2"/>
<dbReference type="STRING" id="398512.Bccel_0916"/>
<dbReference type="InterPro" id="IPR010502">
    <property type="entry name" value="Carb-bd_dom_fam9"/>
</dbReference>
<dbReference type="EMBL" id="LGTC01000001">
    <property type="protein sequence ID" value="KNY25656.1"/>
    <property type="molecule type" value="Genomic_DNA"/>
</dbReference>
<evidence type="ECO:0000259" key="3">
    <source>
        <dbReference type="Pfam" id="PF07833"/>
    </source>
</evidence>
<feature type="transmembrane region" description="Helical" evidence="1">
    <location>
        <begin position="12"/>
        <end position="31"/>
    </location>
</feature>
<accession>A0A0L6JIH2</accession>
<evidence type="ECO:0000313" key="4">
    <source>
        <dbReference type="EMBL" id="KNY25656.1"/>
    </source>
</evidence>
<dbReference type="InterPro" id="IPR036582">
    <property type="entry name" value="Mao_N_sf"/>
</dbReference>
<feature type="domain" description="Copper amine oxidase-like N-terminal" evidence="3">
    <location>
        <begin position="275"/>
        <end position="386"/>
    </location>
</feature>
<dbReference type="GO" id="GO:0004553">
    <property type="term" value="F:hydrolase activity, hydrolyzing O-glycosyl compounds"/>
    <property type="evidence" value="ECO:0007669"/>
    <property type="project" value="InterPro"/>
</dbReference>
<dbReference type="SUPFAM" id="SSF49344">
    <property type="entry name" value="CBD9-like"/>
    <property type="match status" value="1"/>
</dbReference>
<dbReference type="InterPro" id="IPR012854">
    <property type="entry name" value="Cu_amine_oxidase-like_N"/>
</dbReference>
<dbReference type="Proteomes" id="UP000036923">
    <property type="component" value="Unassembled WGS sequence"/>
</dbReference>
<dbReference type="GO" id="GO:0030246">
    <property type="term" value="F:carbohydrate binding"/>
    <property type="evidence" value="ECO:0007669"/>
    <property type="project" value="InterPro"/>
</dbReference>